<dbReference type="RefSeq" id="WP_192025603.1">
    <property type="nucleotide sequence ID" value="NZ_JACYTN010000009.1"/>
</dbReference>
<comment type="caution">
    <text evidence="3">The sequence shown here is derived from an EMBL/GenBank/DDBJ whole genome shotgun (WGS) entry which is preliminary data.</text>
</comment>
<dbReference type="CDD" id="cd21112">
    <property type="entry name" value="alphaLP-like"/>
    <property type="match status" value="1"/>
</dbReference>
<evidence type="ECO:0000313" key="3">
    <source>
        <dbReference type="EMBL" id="MBD8499264.1"/>
    </source>
</evidence>
<keyword evidence="1" id="KW-0645">Protease</keyword>
<keyword evidence="4" id="KW-1185">Reference proteome</keyword>
<feature type="chain" id="PRO_5046192478" description="Serine protease" evidence="2">
    <location>
        <begin position="23"/>
        <end position="444"/>
    </location>
</feature>
<keyword evidence="1" id="KW-0720">Serine protease</keyword>
<sequence>MKTKISLVIIFTLILVNSVAFAEPEKQNIQENKAKVKIEKNDNINYNIGKRKMLGLDSEKSTVEKIVLQSNTENVTYEDFYLTVEEKEILDRRFKHQNEYIPKLKQSAIRALTEEQFGGIYVNQEEGGVVYIGIKEMAKSNKDNLSFIKEIYGDTSNVKFINTRYSEEELLQTADALFNSKSLLSDAGIEIQYTALDTINNVVEVGLINNTEENQKYLIEKYGDKLTFYTADPSDFQNEGDQVTATNPVQGGVQILNDTAQKLCSVGFSAKSNAGEHFLVTAGHCYGNGSLNTFYHPDKAHSNKIIAGGHIQHVKNSGNVDAMLIGVHKDFVTNKVYFQYVGSKSLTSYAKDSSEFVGQHVCIASRSNDTCGTILSTSLSAGPNTNLTAASYMAIGGDSGGTIFGNSVLHGVHTGNGSLSGNAVEVYSQVEHILKHFNIVPILN</sequence>
<organism evidence="3 4">
    <name type="scientific">Paenibacillus arenosi</name>
    <dbReference type="NCBI Taxonomy" id="2774142"/>
    <lineage>
        <taxon>Bacteria</taxon>
        <taxon>Bacillati</taxon>
        <taxon>Bacillota</taxon>
        <taxon>Bacilli</taxon>
        <taxon>Bacillales</taxon>
        <taxon>Paenibacillaceae</taxon>
        <taxon>Paenibacillus</taxon>
    </lineage>
</organism>
<accession>A0ABR9B041</accession>
<evidence type="ECO:0000256" key="1">
    <source>
        <dbReference type="ARBA" id="ARBA00022825"/>
    </source>
</evidence>
<dbReference type="Proteomes" id="UP000634529">
    <property type="component" value="Unassembled WGS sequence"/>
</dbReference>
<protein>
    <recommendedName>
        <fullName evidence="5">Serine protease</fullName>
    </recommendedName>
</protein>
<dbReference type="EMBL" id="JACYTN010000009">
    <property type="protein sequence ID" value="MBD8499264.1"/>
    <property type="molecule type" value="Genomic_DNA"/>
</dbReference>
<evidence type="ECO:0000313" key="4">
    <source>
        <dbReference type="Proteomes" id="UP000634529"/>
    </source>
</evidence>
<dbReference type="SUPFAM" id="SSF50494">
    <property type="entry name" value="Trypsin-like serine proteases"/>
    <property type="match status" value="1"/>
</dbReference>
<evidence type="ECO:0000256" key="2">
    <source>
        <dbReference type="SAM" id="SignalP"/>
    </source>
</evidence>
<gene>
    <name evidence="3" type="ORF">IFO66_13285</name>
</gene>
<feature type="signal peptide" evidence="2">
    <location>
        <begin position="1"/>
        <end position="22"/>
    </location>
</feature>
<proteinExistence type="predicted"/>
<name>A0ABR9B041_9BACL</name>
<dbReference type="InterPro" id="IPR009003">
    <property type="entry name" value="Peptidase_S1_PA"/>
</dbReference>
<dbReference type="InterPro" id="IPR043504">
    <property type="entry name" value="Peptidase_S1_PA_chymotrypsin"/>
</dbReference>
<reference evidence="3 4" key="1">
    <citation type="submission" date="2020-09" db="EMBL/GenBank/DDBJ databases">
        <title>Paenibacillus sp. CAU 1523 isolated from sand of Haeundae Beach.</title>
        <authorList>
            <person name="Kim W."/>
        </authorList>
    </citation>
    <scope>NUCLEOTIDE SEQUENCE [LARGE SCALE GENOMIC DNA]</scope>
    <source>
        <strain evidence="3 4">CAU 1523</strain>
    </source>
</reference>
<dbReference type="InterPro" id="IPR018114">
    <property type="entry name" value="TRYPSIN_HIS"/>
</dbReference>
<dbReference type="Gene3D" id="2.40.10.10">
    <property type="entry name" value="Trypsin-like serine proteases"/>
    <property type="match status" value="2"/>
</dbReference>
<keyword evidence="1" id="KW-0378">Hydrolase</keyword>
<dbReference type="PROSITE" id="PS00134">
    <property type="entry name" value="TRYPSIN_HIS"/>
    <property type="match status" value="1"/>
</dbReference>
<keyword evidence="2" id="KW-0732">Signal</keyword>
<evidence type="ECO:0008006" key="5">
    <source>
        <dbReference type="Google" id="ProtNLM"/>
    </source>
</evidence>